<name>A0ABR0ASL2_9CRUS</name>
<protein>
    <submittedName>
        <fullName evidence="1">Uncharacterized protein</fullName>
    </submittedName>
</protein>
<comment type="caution">
    <text evidence="1">The sequence shown here is derived from an EMBL/GenBank/DDBJ whole genome shotgun (WGS) entry which is preliminary data.</text>
</comment>
<accession>A0ABR0ASL2</accession>
<proteinExistence type="predicted"/>
<evidence type="ECO:0000313" key="1">
    <source>
        <dbReference type="EMBL" id="KAK4028045.1"/>
    </source>
</evidence>
<gene>
    <name evidence="1" type="ORF">OUZ56_017208</name>
</gene>
<organism evidence="1 2">
    <name type="scientific">Daphnia magna</name>
    <dbReference type="NCBI Taxonomy" id="35525"/>
    <lineage>
        <taxon>Eukaryota</taxon>
        <taxon>Metazoa</taxon>
        <taxon>Ecdysozoa</taxon>
        <taxon>Arthropoda</taxon>
        <taxon>Crustacea</taxon>
        <taxon>Branchiopoda</taxon>
        <taxon>Diplostraca</taxon>
        <taxon>Cladocera</taxon>
        <taxon>Anomopoda</taxon>
        <taxon>Daphniidae</taxon>
        <taxon>Daphnia</taxon>
    </lineage>
</organism>
<keyword evidence="2" id="KW-1185">Reference proteome</keyword>
<dbReference type="EMBL" id="JAOYFB010000038">
    <property type="protein sequence ID" value="KAK4028045.1"/>
    <property type="molecule type" value="Genomic_DNA"/>
</dbReference>
<sequence length="168" mass="19471">MTLAVKEKSKLVEILKIVLDKSGKKYVASTIDYLRNDVVKLTENQLEAKIKHLNHMEQIVIKTFIQKGKAELQAKCGRRQSMRYNGGFIMQYLLLKLKSSTTYTHLRKNNFLSLPRSLTIRQRLCSSNCKLCSNDLSLENIMKAMSVYYSLHQSERAELKRASRELEL</sequence>
<reference evidence="1 2" key="1">
    <citation type="journal article" date="2023" name="Nucleic Acids Res.">
        <title>The hologenome of Daphnia magna reveals possible DNA methylation and microbiome-mediated evolution of the host genome.</title>
        <authorList>
            <person name="Chaturvedi A."/>
            <person name="Li X."/>
            <person name="Dhandapani V."/>
            <person name="Marshall H."/>
            <person name="Kissane S."/>
            <person name="Cuenca-Cambronero M."/>
            <person name="Asole G."/>
            <person name="Calvet F."/>
            <person name="Ruiz-Romero M."/>
            <person name="Marangio P."/>
            <person name="Guigo R."/>
            <person name="Rago D."/>
            <person name="Mirbahai L."/>
            <person name="Eastwood N."/>
            <person name="Colbourne J.K."/>
            <person name="Zhou J."/>
            <person name="Mallon E."/>
            <person name="Orsini L."/>
        </authorList>
    </citation>
    <scope>NUCLEOTIDE SEQUENCE [LARGE SCALE GENOMIC DNA]</scope>
    <source>
        <strain evidence="1">LRV0_1</strain>
    </source>
</reference>
<evidence type="ECO:0000313" key="2">
    <source>
        <dbReference type="Proteomes" id="UP001234178"/>
    </source>
</evidence>
<dbReference type="Proteomes" id="UP001234178">
    <property type="component" value="Unassembled WGS sequence"/>
</dbReference>